<keyword evidence="3" id="KW-0309">Germination</keyword>
<dbReference type="Proteomes" id="UP000187074">
    <property type="component" value="Unassembled WGS sequence"/>
</dbReference>
<dbReference type="InterPro" id="IPR008844">
    <property type="entry name" value="Spore_GerAC-like"/>
</dbReference>
<gene>
    <name evidence="10" type="ORF">BK123_14875</name>
</gene>
<evidence type="ECO:0000259" key="8">
    <source>
        <dbReference type="Pfam" id="PF05504"/>
    </source>
</evidence>
<dbReference type="RefSeq" id="WP_076323192.1">
    <property type="nucleotide sequence ID" value="NZ_MRTF01000005.1"/>
</dbReference>
<evidence type="ECO:0000256" key="3">
    <source>
        <dbReference type="ARBA" id="ARBA00022544"/>
    </source>
</evidence>
<reference evidence="10 11" key="1">
    <citation type="submission" date="2016-11" db="EMBL/GenBank/DDBJ databases">
        <title>Paenibacillus species isolates.</title>
        <authorList>
            <person name="Beno S.M."/>
        </authorList>
    </citation>
    <scope>NUCLEOTIDE SEQUENCE [LARGE SCALE GENOMIC DNA]</scope>
    <source>
        <strain evidence="10 11">FSL F4-0100</strain>
    </source>
</reference>
<evidence type="ECO:0000313" key="10">
    <source>
        <dbReference type="EMBL" id="OME91928.1"/>
    </source>
</evidence>
<feature type="domain" description="Spore germination GerAC-like C-terminal" evidence="8">
    <location>
        <begin position="225"/>
        <end position="390"/>
    </location>
</feature>
<evidence type="ECO:0000256" key="4">
    <source>
        <dbReference type="ARBA" id="ARBA00022729"/>
    </source>
</evidence>
<dbReference type="PROSITE" id="PS51257">
    <property type="entry name" value="PROKAR_LIPOPROTEIN"/>
    <property type="match status" value="1"/>
</dbReference>
<dbReference type="NCBIfam" id="TIGR02887">
    <property type="entry name" value="spore_ger_x_C"/>
    <property type="match status" value="1"/>
</dbReference>
<evidence type="ECO:0000256" key="6">
    <source>
        <dbReference type="ARBA" id="ARBA00023139"/>
    </source>
</evidence>
<comment type="subcellular location">
    <subcellularLocation>
        <location evidence="1">Membrane</location>
        <topology evidence="1">Lipid-anchor</topology>
    </subcellularLocation>
</comment>
<dbReference type="PANTHER" id="PTHR35789">
    <property type="entry name" value="SPORE GERMINATION PROTEIN B3"/>
    <property type="match status" value="1"/>
</dbReference>
<dbReference type="GO" id="GO:0009847">
    <property type="term" value="P:spore germination"/>
    <property type="evidence" value="ECO:0007669"/>
    <property type="project" value="InterPro"/>
</dbReference>
<dbReference type="Pfam" id="PF25198">
    <property type="entry name" value="Spore_GerAC_N"/>
    <property type="match status" value="1"/>
</dbReference>
<keyword evidence="7" id="KW-0449">Lipoprotein</keyword>
<evidence type="ECO:0000256" key="1">
    <source>
        <dbReference type="ARBA" id="ARBA00004635"/>
    </source>
</evidence>
<proteinExistence type="inferred from homology"/>
<keyword evidence="6" id="KW-0564">Palmitate</keyword>
<organism evidence="10 11">
    <name type="scientific">Paenibacillus lautus</name>
    <name type="common">Bacillus lautus</name>
    <dbReference type="NCBI Taxonomy" id="1401"/>
    <lineage>
        <taxon>Bacteria</taxon>
        <taxon>Bacillati</taxon>
        <taxon>Bacillota</taxon>
        <taxon>Bacilli</taxon>
        <taxon>Bacillales</taxon>
        <taxon>Paenibacillaceae</taxon>
        <taxon>Paenibacillus</taxon>
    </lineage>
</organism>
<dbReference type="AlphaFoldDB" id="A0A1R1B054"/>
<dbReference type="EMBL" id="MRTF01000005">
    <property type="protein sequence ID" value="OME91928.1"/>
    <property type="molecule type" value="Genomic_DNA"/>
</dbReference>
<dbReference type="InterPro" id="IPR046953">
    <property type="entry name" value="Spore_GerAC-like_C"/>
</dbReference>
<dbReference type="Pfam" id="PF05504">
    <property type="entry name" value="Spore_GerAC"/>
    <property type="match status" value="1"/>
</dbReference>
<feature type="domain" description="Spore germination protein N-terminal" evidence="9">
    <location>
        <begin position="25"/>
        <end position="198"/>
    </location>
</feature>
<evidence type="ECO:0000256" key="5">
    <source>
        <dbReference type="ARBA" id="ARBA00023136"/>
    </source>
</evidence>
<dbReference type="STRING" id="1401.BK123_14875"/>
<keyword evidence="4" id="KW-0732">Signal</keyword>
<dbReference type="InterPro" id="IPR057336">
    <property type="entry name" value="GerAC_N"/>
</dbReference>
<evidence type="ECO:0000259" key="9">
    <source>
        <dbReference type="Pfam" id="PF25198"/>
    </source>
</evidence>
<evidence type="ECO:0000256" key="2">
    <source>
        <dbReference type="ARBA" id="ARBA00007886"/>
    </source>
</evidence>
<dbReference type="Gene3D" id="3.30.300.210">
    <property type="entry name" value="Nutrient germinant receptor protein C, domain 3"/>
    <property type="match status" value="1"/>
</dbReference>
<evidence type="ECO:0000313" key="11">
    <source>
        <dbReference type="Proteomes" id="UP000187074"/>
    </source>
</evidence>
<sequence>MFKRKIRSVLLILSLVVFISGCWSRKELNELAVVMALGIDTHENGYAISAQVLNSAEAGSKKGGSTGSLPVVTYKSVGKTIPDALQRTLSMAPRMPYLSHVRVLVFGEDMARSGVSDVLDYISRNHQLRSDFFMLVAKNGKASEILEVVTPFEYVPANSLYSSILISEKKWAATGKVTIQQFVTELKRNGSDPVLSGVQLSGSLAEGQSMENVKKINPSTLLQHTGLGVFKGDRLVGWLGEPPSKTVNYVLNKVDTTAGYISCPDSGIVGFAVNRADTTLDVALNAEGIPEFSAELEIEADVNAVQCQIDISQPAVIDELEKDIEDKYNANIRKHIGLVQQRYGSDVFGFGEVLHRKYPNVWKKYRDHWGKSFKTMSIRVDADVAIRRIGSIIQPLNREVDEP</sequence>
<dbReference type="OrthoDB" id="9816067at2"/>
<dbReference type="InterPro" id="IPR038501">
    <property type="entry name" value="Spore_GerAC_C_sf"/>
</dbReference>
<keyword evidence="5" id="KW-0472">Membrane</keyword>
<name>A0A1R1B054_PAELA</name>
<dbReference type="GO" id="GO:0016020">
    <property type="term" value="C:membrane"/>
    <property type="evidence" value="ECO:0007669"/>
    <property type="project" value="UniProtKB-SubCell"/>
</dbReference>
<dbReference type="PANTHER" id="PTHR35789:SF1">
    <property type="entry name" value="SPORE GERMINATION PROTEIN B3"/>
    <property type="match status" value="1"/>
</dbReference>
<protein>
    <submittedName>
        <fullName evidence="10">Spore gernimation protein GerC</fullName>
    </submittedName>
</protein>
<accession>A0A1R1B054</accession>
<evidence type="ECO:0000256" key="7">
    <source>
        <dbReference type="ARBA" id="ARBA00023288"/>
    </source>
</evidence>
<comment type="similarity">
    <text evidence="2">Belongs to the GerABKC lipoprotein family.</text>
</comment>
<comment type="caution">
    <text evidence="10">The sequence shown here is derived from an EMBL/GenBank/DDBJ whole genome shotgun (WGS) entry which is preliminary data.</text>
</comment>